<organism evidence="1 2">
    <name type="scientific">Halorussus limi</name>
    <dbReference type="NCBI Taxonomy" id="2938695"/>
    <lineage>
        <taxon>Archaea</taxon>
        <taxon>Methanobacteriati</taxon>
        <taxon>Methanobacteriota</taxon>
        <taxon>Stenosarchaea group</taxon>
        <taxon>Halobacteria</taxon>
        <taxon>Halobacteriales</taxon>
        <taxon>Haladaptataceae</taxon>
        <taxon>Halorussus</taxon>
    </lineage>
</organism>
<gene>
    <name evidence="1" type="ORF">M0R89_08315</name>
</gene>
<dbReference type="GeneID" id="72185196"/>
<evidence type="ECO:0000313" key="1">
    <source>
        <dbReference type="EMBL" id="UPV76050.1"/>
    </source>
</evidence>
<dbReference type="Proteomes" id="UP000830729">
    <property type="component" value="Chromosome"/>
</dbReference>
<dbReference type="PANTHER" id="PTHR34796:SF1">
    <property type="entry name" value="EXPRESSED PROTEIN"/>
    <property type="match status" value="1"/>
</dbReference>
<dbReference type="KEGG" id="halx:M0R89_08315"/>
<protein>
    <submittedName>
        <fullName evidence="1">DUF309 domain-containing protein</fullName>
    </submittedName>
</protein>
<name>A0A8U0HY92_9EURY</name>
<proteinExistence type="predicted"/>
<keyword evidence="2" id="KW-1185">Reference proteome</keyword>
<evidence type="ECO:0000313" key="2">
    <source>
        <dbReference type="Proteomes" id="UP000830729"/>
    </source>
</evidence>
<dbReference type="PANTHER" id="PTHR34796">
    <property type="entry name" value="EXPRESSED PROTEIN"/>
    <property type="match status" value="1"/>
</dbReference>
<dbReference type="RefSeq" id="WP_248652087.1">
    <property type="nucleotide sequence ID" value="NZ_CP096659.1"/>
</dbReference>
<accession>A0A8U0HY92</accession>
<dbReference type="AlphaFoldDB" id="A0A8U0HY92"/>
<dbReference type="InterPro" id="IPR005500">
    <property type="entry name" value="DUF309"/>
</dbReference>
<sequence length="206" mass="22987">MDDHLRAGIAIYNDGEFHAAHDAWEDRWLNLDASTDDERFLHGLIQFTAAVHHAHGANWSGVRGLAESGAEYLADLPADYRDVNVGEVREYLRAAASDPEHVERVALPELTHESVALRPEDLRFEASAVVTDVLAEEYGYDEDVVENAVRYARDDLDGGKATSQFVTFVMDFARDAANRGIIFQRMEGAVGKRKHKEEDVDGLFDA</sequence>
<reference evidence="1 2" key="1">
    <citation type="submission" date="2022-04" db="EMBL/GenBank/DDBJ databases">
        <title>Diverse halophilic archaea isolated from saline environments.</title>
        <authorList>
            <person name="Cui H.-L."/>
        </authorList>
    </citation>
    <scope>NUCLEOTIDE SEQUENCE [LARGE SCALE GENOMIC DNA]</scope>
    <source>
        <strain evidence="1 2">XZYJT49</strain>
    </source>
</reference>
<dbReference type="Gene3D" id="1.10.3450.10">
    <property type="entry name" value="TTHA0068-like"/>
    <property type="match status" value="1"/>
</dbReference>
<dbReference type="Pfam" id="PF03745">
    <property type="entry name" value="DUF309"/>
    <property type="match status" value="1"/>
</dbReference>
<dbReference type="EMBL" id="CP096659">
    <property type="protein sequence ID" value="UPV76050.1"/>
    <property type="molecule type" value="Genomic_DNA"/>
</dbReference>
<dbReference type="SUPFAM" id="SSF140663">
    <property type="entry name" value="TTHA0068-like"/>
    <property type="match status" value="1"/>
</dbReference>
<dbReference type="InterPro" id="IPR023203">
    <property type="entry name" value="TTHA0068_sf"/>
</dbReference>